<feature type="region of interest" description="Disordered" evidence="1">
    <location>
        <begin position="40"/>
        <end position="60"/>
    </location>
</feature>
<protein>
    <submittedName>
        <fullName evidence="2">Uncharacterized protein</fullName>
    </submittedName>
</protein>
<sequence length="845" mass="87748">MDMRRAAFTVTANGSYAARLALDGGTGGWFPERWTLDGPEPYAVPLPGSQPEEPDSEVQPLADGRVLIRRRVAERHTLSLLYPTGPGTGELAVGAVECARLTLLPPAPGGAAVYGLVHDERTTALWRLHGGSFGPERVVEVQGRCAGGAWLDRTGRLLALDRELDGRTKTVVVDLERGGETSPLLQITEESNDRLLLADPYSGLLLVRSDAPGQDRLGWGVLGSARPVRFPECLRPTGAALTPFAAQPGQELTPEGCAVAFRVEGATGSWVGVWRPAGKQLQQFPAPAGWLVGAGLWTSGGELRLPFVTPYVRCGLARLRLPEGERGETRDTGGRGAARDAAPGGPRTAPGQAPRPPLEQVQQPLPPHMPPSGPQLRNGPAAAPPAAPVPQRTQQPPLREASRPAEPAPVAPSRQPQPQPPLQEARPAPESGFAGGPQVQAPSPHEVPRASGPQAPAAPQPVRPVPESGAEAGPQLQVPLLHEVPRPAEPSAPLLQEVRPTGPEPAGSAAESGYAAGPQRQAPLLHEVPRAVAPQTPLLQDAPRPAGQSASAASQQPQPVRPAPESGFAAGPQVPLLHEVPRAAAPQTPLLQDAPRPAQQPQPLLQEVRPAGPEPVRSVAASGFVGGPQRQAPLLHEVPRPAESAVSASPSAPRGLLQEVRSPGPEPAGSAAESGFAAGPQVQAPLLQDAPRPAQQPQPLLQEVRSPGPEPVRAVPESGIAAGAQRQVPLLQEVPPPGPQPARPAPEEQAPAGRQPQPLLQQVPCPPQASPPLVERPHEGPPSCPPQASPQGERAESPASVWTAVPPTGLPGAGMPGAWSVAASGGAPSRPVPLQQAPLGREPRP</sequence>
<dbReference type="Proteomes" id="UP001596222">
    <property type="component" value="Unassembled WGS sequence"/>
</dbReference>
<feature type="compositionally biased region" description="Pro residues" evidence="1">
    <location>
        <begin position="734"/>
        <end position="744"/>
    </location>
</feature>
<evidence type="ECO:0000256" key="1">
    <source>
        <dbReference type="SAM" id="MobiDB-lite"/>
    </source>
</evidence>
<dbReference type="RefSeq" id="WP_382037492.1">
    <property type="nucleotide sequence ID" value="NZ_JBHSKJ010000002.1"/>
</dbReference>
<gene>
    <name evidence="2" type="ORF">ACFPP6_04715</name>
</gene>
<feature type="compositionally biased region" description="Low complexity" evidence="1">
    <location>
        <begin position="667"/>
        <end position="702"/>
    </location>
</feature>
<feature type="compositionally biased region" description="Pro residues" evidence="1">
    <location>
        <begin position="406"/>
        <end position="421"/>
    </location>
</feature>
<feature type="compositionally biased region" description="Pro residues" evidence="1">
    <location>
        <begin position="364"/>
        <end position="373"/>
    </location>
</feature>
<feature type="compositionally biased region" description="Low complexity" evidence="1">
    <location>
        <begin position="339"/>
        <end position="363"/>
    </location>
</feature>
<feature type="compositionally biased region" description="Low complexity" evidence="1">
    <location>
        <begin position="747"/>
        <end position="763"/>
    </location>
</feature>
<feature type="compositionally biased region" description="Low complexity" evidence="1">
    <location>
        <begin position="542"/>
        <end position="558"/>
    </location>
</feature>
<feature type="region of interest" description="Disordered" evidence="1">
    <location>
        <begin position="323"/>
        <end position="845"/>
    </location>
</feature>
<reference evidence="3" key="1">
    <citation type="journal article" date="2019" name="Int. J. Syst. Evol. Microbiol.">
        <title>The Global Catalogue of Microorganisms (GCM) 10K type strain sequencing project: providing services to taxonomists for standard genome sequencing and annotation.</title>
        <authorList>
            <consortium name="The Broad Institute Genomics Platform"/>
            <consortium name="The Broad Institute Genome Sequencing Center for Infectious Disease"/>
            <person name="Wu L."/>
            <person name="Ma J."/>
        </authorList>
    </citation>
    <scope>NUCLEOTIDE SEQUENCE [LARGE SCALE GENOMIC DNA]</scope>
    <source>
        <strain evidence="3">CGMCC 4.1641</strain>
    </source>
</reference>
<feature type="compositionally biased region" description="Basic and acidic residues" evidence="1">
    <location>
        <begin position="323"/>
        <end position="333"/>
    </location>
</feature>
<feature type="compositionally biased region" description="Low complexity" evidence="1">
    <location>
        <begin position="504"/>
        <end position="518"/>
    </location>
</feature>
<name>A0ABV9ZRD5_9ACTN</name>
<proteinExistence type="predicted"/>
<organism evidence="2 3">
    <name type="scientific">Streptomyces aureoversilis</name>
    <dbReference type="NCBI Taxonomy" id="67277"/>
    <lineage>
        <taxon>Bacteria</taxon>
        <taxon>Bacillati</taxon>
        <taxon>Actinomycetota</taxon>
        <taxon>Actinomycetes</taxon>
        <taxon>Kitasatosporales</taxon>
        <taxon>Streptomycetaceae</taxon>
        <taxon>Streptomyces</taxon>
    </lineage>
</organism>
<evidence type="ECO:0000313" key="2">
    <source>
        <dbReference type="EMBL" id="MFC5143989.1"/>
    </source>
</evidence>
<feature type="compositionally biased region" description="Low complexity" evidence="1">
    <location>
        <begin position="641"/>
        <end position="654"/>
    </location>
</feature>
<keyword evidence="3" id="KW-1185">Reference proteome</keyword>
<dbReference type="EMBL" id="JBHSKJ010000002">
    <property type="protein sequence ID" value="MFC5143989.1"/>
    <property type="molecule type" value="Genomic_DNA"/>
</dbReference>
<evidence type="ECO:0000313" key="3">
    <source>
        <dbReference type="Proteomes" id="UP001596222"/>
    </source>
</evidence>
<accession>A0ABV9ZRD5</accession>
<feature type="compositionally biased region" description="Low complexity" evidence="1">
    <location>
        <begin position="589"/>
        <end position="606"/>
    </location>
</feature>
<comment type="caution">
    <text evidence="2">The sequence shown here is derived from an EMBL/GenBank/DDBJ whole genome shotgun (WGS) entry which is preliminary data.</text>
</comment>